<evidence type="ECO:0000313" key="8">
    <source>
        <dbReference type="EMBL" id="KAJ8935496.1"/>
    </source>
</evidence>
<dbReference type="SUPFAM" id="SSF53474">
    <property type="entry name" value="alpha/beta-Hydrolases"/>
    <property type="match status" value="1"/>
</dbReference>
<keyword evidence="5" id="KW-0378">Hydrolase</keyword>
<dbReference type="EMBL" id="JAPWTK010000875">
    <property type="protein sequence ID" value="KAJ8935496.1"/>
    <property type="molecule type" value="Genomic_DNA"/>
</dbReference>
<dbReference type="Proteomes" id="UP001162162">
    <property type="component" value="Unassembled WGS sequence"/>
</dbReference>
<dbReference type="FunFam" id="3.40.50.1820:FF:000096">
    <property type="entry name" value="Carboxypeptidase vitellogenic-like"/>
    <property type="match status" value="1"/>
</dbReference>
<keyword evidence="6" id="KW-0325">Glycoprotein</keyword>
<dbReference type="InterPro" id="IPR033124">
    <property type="entry name" value="Ser_caboxypep_his_AS"/>
</dbReference>
<dbReference type="PANTHER" id="PTHR11802">
    <property type="entry name" value="SERINE PROTEASE FAMILY S10 SERINE CARBOXYPEPTIDASE"/>
    <property type="match status" value="1"/>
</dbReference>
<dbReference type="InterPro" id="IPR029058">
    <property type="entry name" value="AB_hydrolase_fold"/>
</dbReference>
<dbReference type="GO" id="GO:0004185">
    <property type="term" value="F:serine-type carboxypeptidase activity"/>
    <property type="evidence" value="ECO:0007669"/>
    <property type="project" value="InterPro"/>
</dbReference>
<evidence type="ECO:0000256" key="6">
    <source>
        <dbReference type="ARBA" id="ARBA00023180"/>
    </source>
</evidence>
<name>A0AAV8XAM3_9CUCU</name>
<evidence type="ECO:0000256" key="1">
    <source>
        <dbReference type="ARBA" id="ARBA00009431"/>
    </source>
</evidence>
<comment type="caution">
    <text evidence="8">The sequence shown here is derived from an EMBL/GenBank/DDBJ whole genome shotgun (WGS) entry which is preliminary data.</text>
</comment>
<dbReference type="GO" id="GO:0006508">
    <property type="term" value="P:proteolysis"/>
    <property type="evidence" value="ECO:0007669"/>
    <property type="project" value="UniProtKB-KW"/>
</dbReference>
<feature type="chain" id="PRO_5043552528" description="Carboxypeptidase" evidence="7">
    <location>
        <begin position="24"/>
        <end position="463"/>
    </location>
</feature>
<gene>
    <name evidence="8" type="ORF">NQ318_010634</name>
</gene>
<proteinExistence type="inferred from homology"/>
<dbReference type="PRINTS" id="PR00724">
    <property type="entry name" value="CRBOXYPTASEC"/>
</dbReference>
<dbReference type="InterPro" id="IPR001563">
    <property type="entry name" value="Peptidase_S10"/>
</dbReference>
<evidence type="ECO:0000256" key="7">
    <source>
        <dbReference type="SAM" id="SignalP"/>
    </source>
</evidence>
<evidence type="ECO:0000313" key="9">
    <source>
        <dbReference type="Proteomes" id="UP001162162"/>
    </source>
</evidence>
<evidence type="ECO:0000256" key="4">
    <source>
        <dbReference type="ARBA" id="ARBA00022729"/>
    </source>
</evidence>
<accession>A0AAV8XAM3</accession>
<protein>
    <recommendedName>
        <fullName evidence="10">Carboxypeptidase</fullName>
    </recommendedName>
</protein>
<dbReference type="Pfam" id="PF00450">
    <property type="entry name" value="Peptidase_S10"/>
    <property type="match status" value="1"/>
</dbReference>
<sequence length="463" mass="52340">MRNHLSGLTLAFLALEIANIVCALPNLYRAVKQEEIVGDPGEPLFLTPLIEGNKIDEARTAAEVNSSLFLGVKSFSGYFTVNDDFDSNLFFWFFPSESDYENDPVVLWLQGGPGATSLFGLFEEHGPFSVNDDLELELREHSWTKSHSIIYMDNPVGTGYSFSSKGGYAQNQTQIGKELYSAVIQFFTMFPELQKNEFFVIGETYGGKYVPAVSYKILQENPEATLKINLKGLAIGDGYSDPIHMLNYGDYLFQLGLVDSNTRQKLKENEKEVEDLLLQDQFEEANAIFDLNLSPSLFYNATGFENYKNYLQPIDLTDDSEMEHFVQLAEIRSAIHVGSATLNGEPVVENLSVDIMQSVAPWISELLSHYRVLFYNGQLDIVVAYPLTVNILQHLEFDAAEEYKIAERHIWRVDDEIAGYVKQAGNLTEVLVRNAGHMVPLNQPKWAADLITRFTRNQSLYEH</sequence>
<organism evidence="8 9">
    <name type="scientific">Aromia moschata</name>
    <dbReference type="NCBI Taxonomy" id="1265417"/>
    <lineage>
        <taxon>Eukaryota</taxon>
        <taxon>Metazoa</taxon>
        <taxon>Ecdysozoa</taxon>
        <taxon>Arthropoda</taxon>
        <taxon>Hexapoda</taxon>
        <taxon>Insecta</taxon>
        <taxon>Pterygota</taxon>
        <taxon>Neoptera</taxon>
        <taxon>Endopterygota</taxon>
        <taxon>Coleoptera</taxon>
        <taxon>Polyphaga</taxon>
        <taxon>Cucujiformia</taxon>
        <taxon>Chrysomeloidea</taxon>
        <taxon>Cerambycidae</taxon>
        <taxon>Cerambycinae</taxon>
        <taxon>Callichromatini</taxon>
        <taxon>Aromia</taxon>
    </lineage>
</organism>
<dbReference type="AlphaFoldDB" id="A0AAV8XAM3"/>
<dbReference type="PROSITE" id="PS00560">
    <property type="entry name" value="CARBOXYPEPT_SER_HIS"/>
    <property type="match status" value="1"/>
</dbReference>
<evidence type="ECO:0000256" key="2">
    <source>
        <dbReference type="ARBA" id="ARBA00022645"/>
    </source>
</evidence>
<keyword evidence="9" id="KW-1185">Reference proteome</keyword>
<keyword evidence="4 7" id="KW-0732">Signal</keyword>
<feature type="signal peptide" evidence="7">
    <location>
        <begin position="1"/>
        <end position="23"/>
    </location>
</feature>
<evidence type="ECO:0000256" key="5">
    <source>
        <dbReference type="ARBA" id="ARBA00022801"/>
    </source>
</evidence>
<dbReference type="Gene3D" id="3.40.50.1820">
    <property type="entry name" value="alpha/beta hydrolase"/>
    <property type="match status" value="1"/>
</dbReference>
<dbReference type="PANTHER" id="PTHR11802:SF472">
    <property type="entry name" value="SERINE CARBOXYPEPTIDASE CPVL-RELATED"/>
    <property type="match status" value="1"/>
</dbReference>
<evidence type="ECO:0008006" key="10">
    <source>
        <dbReference type="Google" id="ProtNLM"/>
    </source>
</evidence>
<evidence type="ECO:0000256" key="3">
    <source>
        <dbReference type="ARBA" id="ARBA00022670"/>
    </source>
</evidence>
<comment type="similarity">
    <text evidence="1">Belongs to the peptidase S10 family.</text>
</comment>
<keyword evidence="2" id="KW-0121">Carboxypeptidase</keyword>
<keyword evidence="3" id="KW-0645">Protease</keyword>
<reference evidence="8" key="1">
    <citation type="journal article" date="2023" name="Insect Mol. Biol.">
        <title>Genome sequencing provides insights into the evolution of gene families encoding plant cell wall-degrading enzymes in longhorned beetles.</title>
        <authorList>
            <person name="Shin N.R."/>
            <person name="Okamura Y."/>
            <person name="Kirsch R."/>
            <person name="Pauchet Y."/>
        </authorList>
    </citation>
    <scope>NUCLEOTIDE SEQUENCE</scope>
    <source>
        <strain evidence="8">AMC_N1</strain>
    </source>
</reference>